<evidence type="ECO:0000256" key="3">
    <source>
        <dbReference type="ARBA" id="ARBA00023125"/>
    </source>
</evidence>
<gene>
    <name evidence="8" type="primary">MADS12-1</name>
    <name evidence="8" type="ORF">SELMODRAFT_449663</name>
</gene>
<feature type="region of interest" description="Disordered" evidence="6">
    <location>
        <begin position="1"/>
        <end position="31"/>
    </location>
</feature>
<dbReference type="PROSITE" id="PS50066">
    <property type="entry name" value="MADS_BOX_2"/>
    <property type="match status" value="1"/>
</dbReference>
<evidence type="ECO:0000256" key="6">
    <source>
        <dbReference type="SAM" id="MobiDB-lite"/>
    </source>
</evidence>
<keyword evidence="3" id="KW-0238">DNA-binding</keyword>
<evidence type="ECO:0000313" key="8">
    <source>
        <dbReference type="EMBL" id="EFJ29649.1"/>
    </source>
</evidence>
<evidence type="ECO:0000256" key="5">
    <source>
        <dbReference type="ARBA" id="ARBA00023242"/>
    </source>
</evidence>
<dbReference type="EMBL" id="GL377577">
    <property type="protein sequence ID" value="EFJ29649.1"/>
    <property type="molecule type" value="Genomic_DNA"/>
</dbReference>
<accession>D8REF5</accession>
<dbReference type="KEGG" id="smo:SELMODRAFT_449663"/>
<dbReference type="HOGENOM" id="CLU_1621803_0_0_1"/>
<keyword evidence="5" id="KW-0539">Nucleus</keyword>
<dbReference type="GO" id="GO:0046983">
    <property type="term" value="F:protein dimerization activity"/>
    <property type="evidence" value="ECO:0007669"/>
    <property type="project" value="InterPro"/>
</dbReference>
<evidence type="ECO:0000256" key="1">
    <source>
        <dbReference type="ARBA" id="ARBA00004123"/>
    </source>
</evidence>
<dbReference type="Gene3D" id="3.40.1810.10">
    <property type="entry name" value="Transcription factor, MADS-box"/>
    <property type="match status" value="1"/>
</dbReference>
<dbReference type="Gramene" id="EFJ29649">
    <property type="protein sequence ID" value="EFJ29649"/>
    <property type="gene ID" value="SELMODRAFT_449663"/>
</dbReference>
<dbReference type="AlphaFoldDB" id="D8REF5"/>
<reference evidence="8 9" key="1">
    <citation type="journal article" date="2011" name="Science">
        <title>The Selaginella genome identifies genetic changes associated with the evolution of vascular plants.</title>
        <authorList>
            <person name="Banks J.A."/>
            <person name="Nishiyama T."/>
            <person name="Hasebe M."/>
            <person name="Bowman J.L."/>
            <person name="Gribskov M."/>
            <person name="dePamphilis C."/>
            <person name="Albert V.A."/>
            <person name="Aono N."/>
            <person name="Aoyama T."/>
            <person name="Ambrose B.A."/>
            <person name="Ashton N.W."/>
            <person name="Axtell M.J."/>
            <person name="Barker E."/>
            <person name="Barker M.S."/>
            <person name="Bennetzen J.L."/>
            <person name="Bonawitz N.D."/>
            <person name="Chapple C."/>
            <person name="Cheng C."/>
            <person name="Correa L.G."/>
            <person name="Dacre M."/>
            <person name="DeBarry J."/>
            <person name="Dreyer I."/>
            <person name="Elias M."/>
            <person name="Engstrom E.M."/>
            <person name="Estelle M."/>
            <person name="Feng L."/>
            <person name="Finet C."/>
            <person name="Floyd S.K."/>
            <person name="Frommer W.B."/>
            <person name="Fujita T."/>
            <person name="Gramzow L."/>
            <person name="Gutensohn M."/>
            <person name="Harholt J."/>
            <person name="Hattori M."/>
            <person name="Heyl A."/>
            <person name="Hirai T."/>
            <person name="Hiwatashi Y."/>
            <person name="Ishikawa M."/>
            <person name="Iwata M."/>
            <person name="Karol K.G."/>
            <person name="Koehler B."/>
            <person name="Kolukisaoglu U."/>
            <person name="Kubo M."/>
            <person name="Kurata T."/>
            <person name="Lalonde S."/>
            <person name="Li K."/>
            <person name="Li Y."/>
            <person name="Litt A."/>
            <person name="Lyons E."/>
            <person name="Manning G."/>
            <person name="Maruyama T."/>
            <person name="Michael T.P."/>
            <person name="Mikami K."/>
            <person name="Miyazaki S."/>
            <person name="Morinaga S."/>
            <person name="Murata T."/>
            <person name="Mueller-Roeber B."/>
            <person name="Nelson D.R."/>
            <person name="Obara M."/>
            <person name="Oguri Y."/>
            <person name="Olmstead R.G."/>
            <person name="Onodera N."/>
            <person name="Petersen B.L."/>
            <person name="Pils B."/>
            <person name="Prigge M."/>
            <person name="Rensing S.A."/>
            <person name="Riano-Pachon D.M."/>
            <person name="Roberts A.W."/>
            <person name="Sato Y."/>
            <person name="Scheller H.V."/>
            <person name="Schulz B."/>
            <person name="Schulz C."/>
            <person name="Shakirov E.V."/>
            <person name="Shibagaki N."/>
            <person name="Shinohara N."/>
            <person name="Shippen D.E."/>
            <person name="Soerensen I."/>
            <person name="Sotooka R."/>
            <person name="Sugimoto N."/>
            <person name="Sugita M."/>
            <person name="Sumikawa N."/>
            <person name="Tanurdzic M."/>
            <person name="Theissen G."/>
            <person name="Ulvskov P."/>
            <person name="Wakazuki S."/>
            <person name="Weng J.K."/>
            <person name="Willats W.W."/>
            <person name="Wipf D."/>
            <person name="Wolf P.G."/>
            <person name="Yang L."/>
            <person name="Zimmer A.D."/>
            <person name="Zhu Q."/>
            <person name="Mitros T."/>
            <person name="Hellsten U."/>
            <person name="Loque D."/>
            <person name="Otillar R."/>
            <person name="Salamov A."/>
            <person name="Schmutz J."/>
            <person name="Shapiro H."/>
            <person name="Lindquist E."/>
            <person name="Lucas S."/>
            <person name="Rokhsar D."/>
            <person name="Grigoriev I.V."/>
        </authorList>
    </citation>
    <scope>NUCLEOTIDE SEQUENCE [LARGE SCALE GENOMIC DNA]</scope>
</reference>
<dbReference type="GO" id="GO:0000981">
    <property type="term" value="F:DNA-binding transcription factor activity, RNA polymerase II-specific"/>
    <property type="evidence" value="ECO:0000318"/>
    <property type="project" value="GO_Central"/>
</dbReference>
<feature type="compositionally biased region" description="Pro residues" evidence="6">
    <location>
        <begin position="107"/>
        <end position="119"/>
    </location>
</feature>
<name>D8REF5_SELML</name>
<feature type="compositionally biased region" description="Low complexity" evidence="6">
    <location>
        <begin position="88"/>
        <end position="100"/>
    </location>
</feature>
<proteinExistence type="predicted"/>
<dbReference type="InParanoid" id="D8REF5"/>
<dbReference type="CDD" id="cd00120">
    <property type="entry name" value="MADS"/>
    <property type="match status" value="1"/>
</dbReference>
<dbReference type="InterPro" id="IPR050142">
    <property type="entry name" value="MADS-box/MEF2_TF"/>
</dbReference>
<dbReference type="GO" id="GO:0000978">
    <property type="term" value="F:RNA polymerase II cis-regulatory region sequence-specific DNA binding"/>
    <property type="evidence" value="ECO:0000318"/>
    <property type="project" value="GO_Central"/>
</dbReference>
<dbReference type="SMART" id="SM00432">
    <property type="entry name" value="MADS"/>
    <property type="match status" value="1"/>
</dbReference>
<feature type="compositionally biased region" description="Basic and acidic residues" evidence="6">
    <location>
        <begin position="1"/>
        <end position="12"/>
    </location>
</feature>
<dbReference type="InterPro" id="IPR002100">
    <property type="entry name" value="TF_MADSbox"/>
</dbReference>
<evidence type="ECO:0000256" key="4">
    <source>
        <dbReference type="ARBA" id="ARBA00023163"/>
    </source>
</evidence>
<dbReference type="Proteomes" id="UP000001514">
    <property type="component" value="Unassembled WGS sequence"/>
</dbReference>
<dbReference type="PRINTS" id="PR00404">
    <property type="entry name" value="MADSDOMAIN"/>
</dbReference>
<keyword evidence="2" id="KW-0805">Transcription regulation</keyword>
<evidence type="ECO:0000259" key="7">
    <source>
        <dbReference type="PROSITE" id="PS50066"/>
    </source>
</evidence>
<protein>
    <submittedName>
        <fullName evidence="8">MADS-domain transcription factor</fullName>
    </submittedName>
</protein>
<sequence>MADKADKPDKGKQKIQIAFIKNQTTRKQTFRKRNGGLYKKAYELAVLCGAQVVVKVDQNEPKGKSETFHYYSWKPDHENKIPKYNDGSSRTKSSSKSKNTTVDEKFPPPPPPPPPPANEAPPNLFEQQQQIFDEDDASLVALLDDEDYVDVKGSIDEILGEALGNVFY</sequence>
<evidence type="ECO:0000256" key="2">
    <source>
        <dbReference type="ARBA" id="ARBA00023015"/>
    </source>
</evidence>
<feature type="region of interest" description="Disordered" evidence="6">
    <location>
        <begin position="76"/>
        <end position="126"/>
    </location>
</feature>
<dbReference type="GO" id="GO:0005634">
    <property type="term" value="C:nucleus"/>
    <property type="evidence" value="ECO:0007669"/>
    <property type="project" value="UniProtKB-SubCell"/>
</dbReference>
<comment type="subcellular location">
    <subcellularLocation>
        <location evidence="1">Nucleus</location>
    </subcellularLocation>
</comment>
<evidence type="ECO:0000313" key="9">
    <source>
        <dbReference type="Proteomes" id="UP000001514"/>
    </source>
</evidence>
<dbReference type="PANTHER" id="PTHR48019">
    <property type="entry name" value="SERUM RESPONSE FACTOR HOMOLOG"/>
    <property type="match status" value="1"/>
</dbReference>
<feature type="domain" description="MADS-box" evidence="7">
    <location>
        <begin position="10"/>
        <end position="56"/>
    </location>
</feature>
<dbReference type="GO" id="GO:0006357">
    <property type="term" value="P:regulation of transcription by RNA polymerase II"/>
    <property type="evidence" value="ECO:0000318"/>
    <property type="project" value="GO_Central"/>
</dbReference>
<dbReference type="Pfam" id="PF00319">
    <property type="entry name" value="SRF-TF"/>
    <property type="match status" value="1"/>
</dbReference>
<keyword evidence="4" id="KW-0804">Transcription</keyword>
<organism evidence="9">
    <name type="scientific">Selaginella moellendorffii</name>
    <name type="common">Spikemoss</name>
    <dbReference type="NCBI Taxonomy" id="88036"/>
    <lineage>
        <taxon>Eukaryota</taxon>
        <taxon>Viridiplantae</taxon>
        <taxon>Streptophyta</taxon>
        <taxon>Embryophyta</taxon>
        <taxon>Tracheophyta</taxon>
        <taxon>Lycopodiopsida</taxon>
        <taxon>Selaginellales</taxon>
        <taxon>Selaginellaceae</taxon>
        <taxon>Selaginella</taxon>
    </lineage>
</organism>
<dbReference type="SUPFAM" id="SSF55455">
    <property type="entry name" value="SRF-like"/>
    <property type="match status" value="1"/>
</dbReference>
<dbReference type="InterPro" id="IPR036879">
    <property type="entry name" value="TF_MADSbox_sf"/>
</dbReference>
<keyword evidence="9" id="KW-1185">Reference proteome</keyword>